<keyword evidence="1" id="KW-0175">Coiled coil</keyword>
<reference evidence="2 3" key="1">
    <citation type="submission" date="2020-08" db="EMBL/GenBank/DDBJ databases">
        <title>Genomic Encyclopedia of Type Strains, Phase IV (KMG-IV): sequencing the most valuable type-strain genomes for metagenomic binning, comparative biology and taxonomic classification.</title>
        <authorList>
            <person name="Goeker M."/>
        </authorList>
    </citation>
    <scope>NUCLEOTIDE SEQUENCE [LARGE SCALE GENOMIC DNA]</scope>
    <source>
        <strain evidence="2 3">DSM 29568</strain>
    </source>
</reference>
<dbReference type="EMBL" id="JACIFO010000001">
    <property type="protein sequence ID" value="MBB4117739.1"/>
    <property type="molecule type" value="Genomic_DNA"/>
</dbReference>
<proteinExistence type="predicted"/>
<comment type="caution">
    <text evidence="2">The sequence shown here is derived from an EMBL/GenBank/DDBJ whole genome shotgun (WGS) entry which is preliminary data.</text>
</comment>
<sequence>MRKHIFLYLFLFAVLYIVFQYTNASKGLERQSKKIEKLKEQVNDLETEKAALQLKIEDMSGFSLATNDKARAFYEDLGYNITAIEKTIESKIIGNNKIDADNALIPYTGMEGHIRVNRIKVLNHKWVLVEFTDSVYWGEAIIAYVFDKEGKLALDTKEAFLYPR</sequence>
<name>A0A840EH32_9FLAO</name>
<organism evidence="2 3">
    <name type="scientific">Mesonia hippocampi</name>
    <dbReference type="NCBI Taxonomy" id="1628250"/>
    <lineage>
        <taxon>Bacteria</taxon>
        <taxon>Pseudomonadati</taxon>
        <taxon>Bacteroidota</taxon>
        <taxon>Flavobacteriia</taxon>
        <taxon>Flavobacteriales</taxon>
        <taxon>Flavobacteriaceae</taxon>
        <taxon>Mesonia</taxon>
    </lineage>
</organism>
<accession>A0A840EH32</accession>
<gene>
    <name evidence="2" type="ORF">GGR32_000011</name>
</gene>
<evidence type="ECO:0008006" key="4">
    <source>
        <dbReference type="Google" id="ProtNLM"/>
    </source>
</evidence>
<evidence type="ECO:0000256" key="1">
    <source>
        <dbReference type="SAM" id="Coils"/>
    </source>
</evidence>
<feature type="coiled-coil region" evidence="1">
    <location>
        <begin position="21"/>
        <end position="55"/>
    </location>
</feature>
<keyword evidence="3" id="KW-1185">Reference proteome</keyword>
<dbReference type="AlphaFoldDB" id="A0A840EH32"/>
<dbReference type="RefSeq" id="WP_183475402.1">
    <property type="nucleotide sequence ID" value="NZ_JACIFO010000001.1"/>
</dbReference>
<dbReference type="Proteomes" id="UP000553034">
    <property type="component" value="Unassembled WGS sequence"/>
</dbReference>
<protein>
    <recommendedName>
        <fullName evidence="4">Hydrolase</fullName>
    </recommendedName>
</protein>
<evidence type="ECO:0000313" key="3">
    <source>
        <dbReference type="Proteomes" id="UP000553034"/>
    </source>
</evidence>
<evidence type="ECO:0000313" key="2">
    <source>
        <dbReference type="EMBL" id="MBB4117739.1"/>
    </source>
</evidence>